<sequence>MTEFDGGNTGRNCGNVFIGSSCNIGCCSNENVDGKGRSMSEQ</sequence>
<protein>
    <submittedName>
        <fullName evidence="1">Uncharacterized protein</fullName>
    </submittedName>
</protein>
<proteinExistence type="predicted"/>
<reference evidence="1 2" key="1">
    <citation type="journal article" date="2023" name="Mol. Ecol. Resour.">
        <title>Chromosome-level genome assembly of a triploid poplar Populus alba 'Berolinensis'.</title>
        <authorList>
            <person name="Chen S."/>
            <person name="Yu Y."/>
            <person name="Wang X."/>
            <person name="Wang S."/>
            <person name="Zhang T."/>
            <person name="Zhou Y."/>
            <person name="He R."/>
            <person name="Meng N."/>
            <person name="Wang Y."/>
            <person name="Liu W."/>
            <person name="Liu Z."/>
            <person name="Liu J."/>
            <person name="Guo Q."/>
            <person name="Huang H."/>
            <person name="Sederoff R.R."/>
            <person name="Wang G."/>
            <person name="Qu G."/>
            <person name="Chen S."/>
        </authorList>
    </citation>
    <scope>NUCLEOTIDE SEQUENCE [LARGE SCALE GENOMIC DNA]</scope>
    <source>
        <strain evidence="1">SC-2020</strain>
    </source>
</reference>
<name>A0AAD6R0R5_9ROSI</name>
<keyword evidence="2" id="KW-1185">Reference proteome</keyword>
<evidence type="ECO:0000313" key="2">
    <source>
        <dbReference type="Proteomes" id="UP001164929"/>
    </source>
</evidence>
<evidence type="ECO:0000313" key="1">
    <source>
        <dbReference type="EMBL" id="KAJ7000167.1"/>
    </source>
</evidence>
<gene>
    <name evidence="1" type="ORF">NC653_010823</name>
</gene>
<organism evidence="1 2">
    <name type="scientific">Populus alba x Populus x berolinensis</name>
    <dbReference type="NCBI Taxonomy" id="444605"/>
    <lineage>
        <taxon>Eukaryota</taxon>
        <taxon>Viridiplantae</taxon>
        <taxon>Streptophyta</taxon>
        <taxon>Embryophyta</taxon>
        <taxon>Tracheophyta</taxon>
        <taxon>Spermatophyta</taxon>
        <taxon>Magnoliopsida</taxon>
        <taxon>eudicotyledons</taxon>
        <taxon>Gunneridae</taxon>
        <taxon>Pentapetalae</taxon>
        <taxon>rosids</taxon>
        <taxon>fabids</taxon>
        <taxon>Malpighiales</taxon>
        <taxon>Salicaceae</taxon>
        <taxon>Saliceae</taxon>
        <taxon>Populus</taxon>
    </lineage>
</organism>
<dbReference type="EMBL" id="JAQIZT010000004">
    <property type="protein sequence ID" value="KAJ7000167.1"/>
    <property type="molecule type" value="Genomic_DNA"/>
</dbReference>
<accession>A0AAD6R0R5</accession>
<comment type="caution">
    <text evidence="1">The sequence shown here is derived from an EMBL/GenBank/DDBJ whole genome shotgun (WGS) entry which is preliminary data.</text>
</comment>
<dbReference type="AlphaFoldDB" id="A0AAD6R0R5"/>
<dbReference type="Proteomes" id="UP001164929">
    <property type="component" value="Chromosome 4"/>
</dbReference>